<dbReference type="AlphaFoldDB" id="A0A818PNV3"/>
<dbReference type="GO" id="GO:0046872">
    <property type="term" value="F:metal ion binding"/>
    <property type="evidence" value="ECO:0007669"/>
    <property type="project" value="UniProtKB-UniRule"/>
</dbReference>
<organism evidence="6 7">
    <name type="scientific">Adineta steineri</name>
    <dbReference type="NCBI Taxonomy" id="433720"/>
    <lineage>
        <taxon>Eukaryota</taxon>
        <taxon>Metazoa</taxon>
        <taxon>Spiralia</taxon>
        <taxon>Gnathifera</taxon>
        <taxon>Rotifera</taxon>
        <taxon>Eurotatoria</taxon>
        <taxon>Bdelloidea</taxon>
        <taxon>Adinetida</taxon>
        <taxon>Adinetidae</taxon>
        <taxon>Adineta</taxon>
    </lineage>
</organism>
<sequence>MDGVTYITGKPSSFDKNFYSLSDIDITNLESYLHQQARSISDDADIDQYDQDDMSLDFYVHKILEKIAQPSTNNYRYHHHHHHHHSHNHNHNRHQQYHHHPYHHQPHFKHIDDEPIKNLSPDYSSTFSLEVATCGMQKNTQLPVPCENFSLIDGLFGDDAGFTMQNTQHKFLGISDGAGGNLMYGYDPRLFSESLMRNCSDLALTGKYSISEPKRLLSHAFDRVQMENCFGSATACILGIDCQLGQLHSVNIGDSGYVIVRQGYVVYRSQSQEMNGDCPRQLDVYPWTASLKGQGLNYTQISIFDAICQTFDLELNDVIILSTDGLFDNVSDFQIEQILARTSSLKHAASELVTHAVRFYIKPDDVLVIMARVTSNPNLIHRQGESIFT</sequence>
<dbReference type="PANTHER" id="PTHR12320:SF1">
    <property type="entry name" value="PROTEIN PHOSPHATASE PTC7 HOMOLOG"/>
    <property type="match status" value="1"/>
</dbReference>
<evidence type="ECO:0000313" key="6">
    <source>
        <dbReference type="EMBL" id="CAF3622509.1"/>
    </source>
</evidence>
<dbReference type="EMBL" id="CAJNOE010000114">
    <property type="protein sequence ID" value="CAF0932065.1"/>
    <property type="molecule type" value="Genomic_DNA"/>
</dbReference>
<dbReference type="SUPFAM" id="SSF81606">
    <property type="entry name" value="PP2C-like"/>
    <property type="match status" value="1"/>
</dbReference>
<feature type="region of interest" description="Disordered" evidence="3">
    <location>
        <begin position="76"/>
        <end position="97"/>
    </location>
</feature>
<dbReference type="Gene3D" id="3.60.40.10">
    <property type="entry name" value="PPM-type phosphatase domain"/>
    <property type="match status" value="1"/>
</dbReference>
<keyword evidence="2" id="KW-0378">Hydrolase</keyword>
<dbReference type="GO" id="GO:0005739">
    <property type="term" value="C:mitochondrion"/>
    <property type="evidence" value="ECO:0007669"/>
    <property type="project" value="TreeGrafter"/>
</dbReference>
<comment type="cofactor">
    <cofactor evidence="2">
        <name>Mg(2+)</name>
        <dbReference type="ChEBI" id="CHEBI:18420"/>
    </cofactor>
</comment>
<dbReference type="Proteomes" id="UP000663860">
    <property type="component" value="Unassembled WGS sequence"/>
</dbReference>
<comment type="catalytic activity">
    <reaction evidence="2">
        <text>O-phospho-L-threonyl-[protein] + H2O = L-threonyl-[protein] + phosphate</text>
        <dbReference type="Rhea" id="RHEA:47004"/>
        <dbReference type="Rhea" id="RHEA-COMP:11060"/>
        <dbReference type="Rhea" id="RHEA-COMP:11605"/>
        <dbReference type="ChEBI" id="CHEBI:15377"/>
        <dbReference type="ChEBI" id="CHEBI:30013"/>
        <dbReference type="ChEBI" id="CHEBI:43474"/>
        <dbReference type="ChEBI" id="CHEBI:61977"/>
        <dbReference type="EC" id="3.1.3.16"/>
    </reaction>
</comment>
<evidence type="ECO:0000259" key="4">
    <source>
        <dbReference type="PROSITE" id="PS51746"/>
    </source>
</evidence>
<reference evidence="6" key="1">
    <citation type="submission" date="2021-02" db="EMBL/GenBank/DDBJ databases">
        <authorList>
            <person name="Nowell W R."/>
        </authorList>
    </citation>
    <scope>NUCLEOTIDE SEQUENCE</scope>
</reference>
<comment type="cofactor">
    <cofactor evidence="2">
        <name>Mn(2+)</name>
        <dbReference type="ChEBI" id="CHEBI:29035"/>
    </cofactor>
</comment>
<evidence type="ECO:0000313" key="5">
    <source>
        <dbReference type="EMBL" id="CAF0932065.1"/>
    </source>
</evidence>
<keyword evidence="2" id="KW-0464">Manganese</keyword>
<dbReference type="InterPro" id="IPR001932">
    <property type="entry name" value="PPM-type_phosphatase-like_dom"/>
</dbReference>
<comment type="caution">
    <text evidence="6">The sequence shown here is derived from an EMBL/GenBank/DDBJ whole genome shotgun (WGS) entry which is preliminary data.</text>
</comment>
<evidence type="ECO:0000256" key="2">
    <source>
        <dbReference type="RuleBase" id="RU366020"/>
    </source>
</evidence>
<keyword evidence="2" id="KW-0479">Metal-binding</keyword>
<dbReference type="InterPro" id="IPR039123">
    <property type="entry name" value="PPTC7"/>
</dbReference>
<dbReference type="InterPro" id="IPR036457">
    <property type="entry name" value="PPM-type-like_dom_sf"/>
</dbReference>
<proteinExistence type="inferred from homology"/>
<dbReference type="EC" id="3.1.3.16" evidence="2"/>
<comment type="similarity">
    <text evidence="1 2">Belongs to the PP2C family.</text>
</comment>
<evidence type="ECO:0000313" key="7">
    <source>
        <dbReference type="Proteomes" id="UP000663868"/>
    </source>
</evidence>
<dbReference type="PANTHER" id="PTHR12320">
    <property type="entry name" value="PROTEIN PHOSPHATASE 2C"/>
    <property type="match status" value="1"/>
</dbReference>
<dbReference type="GO" id="GO:0004722">
    <property type="term" value="F:protein serine/threonine phosphatase activity"/>
    <property type="evidence" value="ECO:0007669"/>
    <property type="project" value="UniProtKB-EC"/>
</dbReference>
<feature type="domain" description="PPM-type phosphatase" evidence="4">
    <location>
        <begin position="130"/>
        <end position="373"/>
    </location>
</feature>
<name>A0A818PNV3_9BILA</name>
<keyword evidence="2" id="KW-0904">Protein phosphatase</keyword>
<evidence type="ECO:0000256" key="3">
    <source>
        <dbReference type="SAM" id="MobiDB-lite"/>
    </source>
</evidence>
<dbReference type="Proteomes" id="UP000663868">
    <property type="component" value="Unassembled WGS sequence"/>
</dbReference>
<dbReference type="PROSITE" id="PS51746">
    <property type="entry name" value="PPM_2"/>
    <property type="match status" value="1"/>
</dbReference>
<protein>
    <recommendedName>
        <fullName evidence="2">Protein phosphatase</fullName>
        <ecNumber evidence="2">3.1.3.16</ecNumber>
    </recommendedName>
</protein>
<accession>A0A818PNV3</accession>
<comment type="catalytic activity">
    <reaction evidence="2">
        <text>O-phospho-L-seryl-[protein] + H2O = L-seryl-[protein] + phosphate</text>
        <dbReference type="Rhea" id="RHEA:20629"/>
        <dbReference type="Rhea" id="RHEA-COMP:9863"/>
        <dbReference type="Rhea" id="RHEA-COMP:11604"/>
        <dbReference type="ChEBI" id="CHEBI:15377"/>
        <dbReference type="ChEBI" id="CHEBI:29999"/>
        <dbReference type="ChEBI" id="CHEBI:43474"/>
        <dbReference type="ChEBI" id="CHEBI:83421"/>
        <dbReference type="EC" id="3.1.3.16"/>
    </reaction>
</comment>
<dbReference type="SMART" id="SM00332">
    <property type="entry name" value="PP2Cc"/>
    <property type="match status" value="1"/>
</dbReference>
<keyword evidence="2" id="KW-0460">Magnesium</keyword>
<gene>
    <name evidence="5" type="ORF">IZO911_LOCUS13929</name>
    <name evidence="6" type="ORF">KXQ929_LOCUS6232</name>
</gene>
<evidence type="ECO:0000256" key="1">
    <source>
        <dbReference type="ARBA" id="ARBA00006702"/>
    </source>
</evidence>
<dbReference type="EMBL" id="CAJOBB010000238">
    <property type="protein sequence ID" value="CAF3622509.1"/>
    <property type="molecule type" value="Genomic_DNA"/>
</dbReference>